<dbReference type="SUPFAM" id="SSF51735">
    <property type="entry name" value="NAD(P)-binding Rossmann-fold domains"/>
    <property type="match status" value="1"/>
</dbReference>
<dbReference type="InterPro" id="IPR052515">
    <property type="entry name" value="Gfo/Idh/MocA_Oxidoreductase"/>
</dbReference>
<evidence type="ECO:0000313" key="3">
    <source>
        <dbReference type="EMBL" id="MBT1688171.1"/>
    </source>
</evidence>
<dbReference type="EMBL" id="JAHESC010000023">
    <property type="protein sequence ID" value="MBT1688171.1"/>
    <property type="molecule type" value="Genomic_DNA"/>
</dbReference>
<dbReference type="Pfam" id="PF22725">
    <property type="entry name" value="GFO_IDH_MocA_C3"/>
    <property type="match status" value="1"/>
</dbReference>
<dbReference type="Proteomes" id="UP001319180">
    <property type="component" value="Unassembled WGS sequence"/>
</dbReference>
<dbReference type="InterPro" id="IPR036291">
    <property type="entry name" value="NAD(P)-bd_dom_sf"/>
</dbReference>
<dbReference type="Gene3D" id="3.40.50.720">
    <property type="entry name" value="NAD(P)-binding Rossmann-like Domain"/>
    <property type="match status" value="1"/>
</dbReference>
<dbReference type="Gene3D" id="3.30.360.10">
    <property type="entry name" value="Dihydrodipicolinate Reductase, domain 2"/>
    <property type="match status" value="1"/>
</dbReference>
<dbReference type="PANTHER" id="PTHR43249:SF1">
    <property type="entry name" value="D-GLUCOSIDE 3-DEHYDROGENASE"/>
    <property type="match status" value="1"/>
</dbReference>
<sequence>MDNPIRFALAGCGRIGLRHASQMQKYGILAAVCDVDVTKATALAASSGAIAYDSLDALLEQEKDLNLVAICTPNGLHARHSIQALRAGIHVLCEKPMALSTQDCGEMIQQAEHANRRLFIVKQNRLNPPVAAVKKLIEEGKLGRIYTVQLNCFWNRDQEYYSSSDWKGTLALDGGTLYTQFSHFIDLLYWLVGDIREVHALAGNFEHQDTVEFEDSGVVILKFHNGALGTIHFTINAYHENMEGSLTLFGEKGTVKIGGQYLNTVDYQKIEGYTIPDVAPGNPANDYGKYRGSMSNHNLVYDNIVDVLRHNGSILTNCYEGLKTVEIIEKIYKSAVMAQPVYR</sequence>
<dbReference type="InterPro" id="IPR000683">
    <property type="entry name" value="Gfo/Idh/MocA-like_OxRdtase_N"/>
</dbReference>
<reference evidence="3 4" key="1">
    <citation type="submission" date="2021-05" db="EMBL/GenBank/DDBJ databases">
        <title>A Polyphasic approach of four new species of the genus Ohtaekwangia: Ohtaekwangia histidinii sp. nov., Ohtaekwangia cretensis sp. nov., Ohtaekwangia indiensis sp. nov., Ohtaekwangia reichenbachii sp. nov. from diverse environment.</title>
        <authorList>
            <person name="Octaviana S."/>
        </authorList>
    </citation>
    <scope>NUCLEOTIDE SEQUENCE [LARGE SCALE GENOMIC DNA]</scope>
    <source>
        <strain evidence="3 4">PWU37</strain>
    </source>
</reference>
<name>A0AAP2DA05_9BACT</name>
<evidence type="ECO:0000259" key="2">
    <source>
        <dbReference type="Pfam" id="PF22725"/>
    </source>
</evidence>
<comment type="caution">
    <text evidence="3">The sequence shown here is derived from an EMBL/GenBank/DDBJ whole genome shotgun (WGS) entry which is preliminary data.</text>
</comment>
<protein>
    <submittedName>
        <fullName evidence="3">Gfo/Idh/MocA family oxidoreductase</fullName>
    </submittedName>
</protein>
<evidence type="ECO:0000259" key="1">
    <source>
        <dbReference type="Pfam" id="PF01408"/>
    </source>
</evidence>
<keyword evidence="4" id="KW-1185">Reference proteome</keyword>
<gene>
    <name evidence="3" type="ORF">KK078_16490</name>
</gene>
<proteinExistence type="predicted"/>
<organism evidence="3 4">
    <name type="scientific">Dawidia soli</name>
    <dbReference type="NCBI Taxonomy" id="2782352"/>
    <lineage>
        <taxon>Bacteria</taxon>
        <taxon>Pseudomonadati</taxon>
        <taxon>Bacteroidota</taxon>
        <taxon>Cytophagia</taxon>
        <taxon>Cytophagales</taxon>
        <taxon>Chryseotaleaceae</taxon>
        <taxon>Dawidia</taxon>
    </lineage>
</organism>
<dbReference type="Pfam" id="PF01408">
    <property type="entry name" value="GFO_IDH_MocA"/>
    <property type="match status" value="1"/>
</dbReference>
<dbReference type="AlphaFoldDB" id="A0AAP2DA05"/>
<accession>A0AAP2DA05</accession>
<dbReference type="GO" id="GO:0000166">
    <property type="term" value="F:nucleotide binding"/>
    <property type="evidence" value="ECO:0007669"/>
    <property type="project" value="InterPro"/>
</dbReference>
<feature type="domain" description="GFO/IDH/MocA-like oxidoreductase" evidence="2">
    <location>
        <begin position="131"/>
        <end position="255"/>
    </location>
</feature>
<dbReference type="PANTHER" id="PTHR43249">
    <property type="entry name" value="UDP-N-ACETYL-2-AMINO-2-DEOXY-D-GLUCURONATE OXIDASE"/>
    <property type="match status" value="1"/>
</dbReference>
<dbReference type="InterPro" id="IPR055170">
    <property type="entry name" value="GFO_IDH_MocA-like_dom"/>
</dbReference>
<feature type="domain" description="Gfo/Idh/MocA-like oxidoreductase N-terminal" evidence="1">
    <location>
        <begin position="5"/>
        <end position="119"/>
    </location>
</feature>
<evidence type="ECO:0000313" key="4">
    <source>
        <dbReference type="Proteomes" id="UP001319180"/>
    </source>
</evidence>
<dbReference type="SUPFAM" id="SSF55347">
    <property type="entry name" value="Glyceraldehyde-3-phosphate dehydrogenase-like, C-terminal domain"/>
    <property type="match status" value="1"/>
</dbReference>